<evidence type="ECO:0000313" key="2">
    <source>
        <dbReference type="Proteomes" id="UP000199589"/>
    </source>
</evidence>
<dbReference type="EMBL" id="FOSJ01000046">
    <property type="protein sequence ID" value="SFK53755.1"/>
    <property type="molecule type" value="Genomic_DNA"/>
</dbReference>
<sequence>GGEEVPFCILIDRATIVALKQHEKTKKLVITRKVMEVEEWRMKIE</sequence>
<reference evidence="2" key="1">
    <citation type="submission" date="2016-10" db="EMBL/GenBank/DDBJ databases">
        <authorList>
            <person name="Varghese N."/>
            <person name="Submissions S."/>
        </authorList>
    </citation>
    <scope>NUCLEOTIDE SEQUENCE [LARGE SCALE GENOMIC DNA]</scope>
    <source>
        <strain evidence="2">DSM 16108</strain>
    </source>
</reference>
<dbReference type="AlphaFoldDB" id="A0A1I4ABI4"/>
<feature type="non-terminal residue" evidence="1">
    <location>
        <position position="1"/>
    </location>
</feature>
<keyword evidence="2" id="KW-1185">Reference proteome</keyword>
<organism evidence="1 2">
    <name type="scientific">Marinilactibacillus piezotolerans</name>
    <dbReference type="NCBI Taxonomy" id="258723"/>
    <lineage>
        <taxon>Bacteria</taxon>
        <taxon>Bacillati</taxon>
        <taxon>Bacillota</taxon>
        <taxon>Bacilli</taxon>
        <taxon>Lactobacillales</taxon>
        <taxon>Carnobacteriaceae</taxon>
        <taxon>Marinilactibacillus</taxon>
    </lineage>
</organism>
<name>A0A1I4ABI4_9LACT</name>
<dbReference type="Proteomes" id="UP000199589">
    <property type="component" value="Unassembled WGS sequence"/>
</dbReference>
<evidence type="ECO:0000313" key="1">
    <source>
        <dbReference type="EMBL" id="SFK53755.1"/>
    </source>
</evidence>
<proteinExistence type="predicted"/>
<accession>A0A1I4ABI4</accession>
<gene>
    <name evidence="1" type="ORF">SAMN04488569_104615</name>
</gene>
<protein>
    <submittedName>
        <fullName evidence="1">Uncharacterized protein</fullName>
    </submittedName>
</protein>